<evidence type="ECO:0000313" key="2">
    <source>
        <dbReference type="EMBL" id="KGL66753.1"/>
    </source>
</evidence>
<evidence type="ECO:0008006" key="4">
    <source>
        <dbReference type="Google" id="ProtNLM"/>
    </source>
</evidence>
<evidence type="ECO:0000256" key="1">
    <source>
        <dbReference type="SAM" id="Phobius"/>
    </source>
</evidence>
<comment type="caution">
    <text evidence="2">The sequence shown here is derived from an EMBL/GenBank/DDBJ whole genome shotgun (WGS) entry which is preliminary data.</text>
</comment>
<dbReference type="Proteomes" id="UP000030001">
    <property type="component" value="Unassembled WGS sequence"/>
</dbReference>
<dbReference type="RefSeq" id="WP_034540337.1">
    <property type="nucleotide sequence ID" value="NZ_CP186923.1"/>
</dbReference>
<keyword evidence="1" id="KW-1133">Transmembrane helix</keyword>
<dbReference type="EMBL" id="JROC01000033">
    <property type="protein sequence ID" value="KGL66753.1"/>
    <property type="molecule type" value="Genomic_DNA"/>
</dbReference>
<gene>
    <name evidence="2" type="ORF">LX03_06715</name>
</gene>
<feature type="transmembrane region" description="Helical" evidence="1">
    <location>
        <begin position="20"/>
        <end position="41"/>
    </location>
</feature>
<organism evidence="2 3">
    <name type="scientific">Limosilactobacillus mucosae</name>
    <name type="common">Lactobacillus mucosae</name>
    <dbReference type="NCBI Taxonomy" id="97478"/>
    <lineage>
        <taxon>Bacteria</taxon>
        <taxon>Bacillati</taxon>
        <taxon>Bacillota</taxon>
        <taxon>Bacilli</taxon>
        <taxon>Lactobacillales</taxon>
        <taxon>Lactobacillaceae</taxon>
        <taxon>Limosilactobacillus</taxon>
    </lineage>
</organism>
<sequence length="114" mass="13120">MDFGVVPDVRSEIKFFTGVFLKDVGCFGIVIGSAFLLGNLFPAEQTVQQTLFMITSVILAIYLDLRPHTNPGKRNFEVIWMLIVNRQPRLFKSFGYYEFKTVAQMREEDQNFGD</sequence>
<accession>A0A099YCY0</accession>
<evidence type="ECO:0000313" key="3">
    <source>
        <dbReference type="Proteomes" id="UP000030001"/>
    </source>
</evidence>
<keyword evidence="1" id="KW-0812">Transmembrane</keyword>
<keyword evidence="1" id="KW-0472">Membrane</keyword>
<dbReference type="AlphaFoldDB" id="A0A099YCY0"/>
<dbReference type="Pfam" id="PF17332">
    <property type="entry name" value="DUF5592"/>
    <property type="match status" value="1"/>
</dbReference>
<protein>
    <recommendedName>
        <fullName evidence="4">PrgI family protein</fullName>
    </recommendedName>
</protein>
<name>A0A099YCY0_LIMMU</name>
<proteinExistence type="predicted"/>
<reference evidence="2 3" key="1">
    <citation type="submission" date="2014-09" db="EMBL/GenBank/DDBJ databases">
        <title>Lactobacillus mucosae CRL573 Genome Sequencing.</title>
        <authorList>
            <person name="Bleckwedel J."/>
            <person name="Teran L.C."/>
            <person name="Bonacina J."/>
            <person name="Saavedra L."/>
            <person name="Mozzi F.B."/>
            <person name="Raya R.R."/>
        </authorList>
    </citation>
    <scope>NUCLEOTIDE SEQUENCE [LARGE SCALE GENOMIC DNA]</scope>
    <source>
        <strain evidence="2 3">CRL573</strain>
    </source>
</reference>
<dbReference type="InterPro" id="IPR020275">
    <property type="entry name" value="DUF5592"/>
</dbReference>